<dbReference type="Pfam" id="PF05859">
    <property type="entry name" value="Mis12"/>
    <property type="match status" value="1"/>
</dbReference>
<dbReference type="GO" id="GO:0000922">
    <property type="term" value="C:spindle pole"/>
    <property type="evidence" value="ECO:0007669"/>
    <property type="project" value="EnsemblFungi"/>
</dbReference>
<dbReference type="STRING" id="1266660.A0A1G4JKQ2"/>
<dbReference type="AlphaFoldDB" id="A0A1G4JKQ2"/>
<keyword evidence="3" id="KW-0158">Chromosome</keyword>
<dbReference type="GO" id="GO:0000070">
    <property type="term" value="P:mitotic sister chromatid segregation"/>
    <property type="evidence" value="ECO:0007669"/>
    <property type="project" value="TreeGrafter"/>
</dbReference>
<evidence type="ECO:0000256" key="5">
    <source>
        <dbReference type="ARBA" id="ARBA00022776"/>
    </source>
</evidence>
<dbReference type="Proteomes" id="UP000190274">
    <property type="component" value="Chromosome F"/>
</dbReference>
<keyword evidence="5" id="KW-0498">Mitosis</keyword>
<dbReference type="GO" id="GO:0005634">
    <property type="term" value="C:nucleus"/>
    <property type="evidence" value="ECO:0007669"/>
    <property type="project" value="EnsemblFungi"/>
</dbReference>
<evidence type="ECO:0000256" key="6">
    <source>
        <dbReference type="ARBA" id="ARBA00022838"/>
    </source>
</evidence>
<dbReference type="OrthoDB" id="1884855at2759"/>
<dbReference type="PANTHER" id="PTHR14527:SF2">
    <property type="entry name" value="PROTEIN MIS12 HOMOLOG"/>
    <property type="match status" value="1"/>
</dbReference>
<dbReference type="GO" id="GO:0051301">
    <property type="term" value="P:cell division"/>
    <property type="evidence" value="ECO:0007669"/>
    <property type="project" value="UniProtKB-KW"/>
</dbReference>
<dbReference type="PANTHER" id="PTHR14527">
    <property type="entry name" value="PROTEIN MIS12 HOMOLOG"/>
    <property type="match status" value="1"/>
</dbReference>
<proteinExistence type="inferred from homology"/>
<organism evidence="10 11">
    <name type="scientific">Lachancea dasiensis</name>
    <dbReference type="NCBI Taxonomy" id="1072105"/>
    <lineage>
        <taxon>Eukaryota</taxon>
        <taxon>Fungi</taxon>
        <taxon>Dikarya</taxon>
        <taxon>Ascomycota</taxon>
        <taxon>Saccharomycotina</taxon>
        <taxon>Saccharomycetes</taxon>
        <taxon>Saccharomycetales</taxon>
        <taxon>Saccharomycetaceae</taxon>
        <taxon>Lachancea</taxon>
    </lineage>
</organism>
<protein>
    <submittedName>
        <fullName evidence="10">LADA_0F07800g1_1</fullName>
    </submittedName>
</protein>
<keyword evidence="11" id="KW-1185">Reference proteome</keyword>
<evidence type="ECO:0000313" key="11">
    <source>
        <dbReference type="Proteomes" id="UP000190274"/>
    </source>
</evidence>
<evidence type="ECO:0000256" key="1">
    <source>
        <dbReference type="ARBA" id="ARBA00004629"/>
    </source>
</evidence>
<comment type="subcellular location">
    <subcellularLocation>
        <location evidence="1">Chromosome</location>
        <location evidence="1">Centromere</location>
        <location evidence="1">Kinetochore</location>
    </subcellularLocation>
</comment>
<dbReference type="GO" id="GO:0000444">
    <property type="term" value="C:MIS12/MIND type complex"/>
    <property type="evidence" value="ECO:0007669"/>
    <property type="project" value="EnsemblFungi"/>
</dbReference>
<evidence type="ECO:0000256" key="4">
    <source>
        <dbReference type="ARBA" id="ARBA00022618"/>
    </source>
</evidence>
<keyword evidence="9" id="KW-0137">Centromere</keyword>
<evidence type="ECO:0000256" key="3">
    <source>
        <dbReference type="ARBA" id="ARBA00022454"/>
    </source>
</evidence>
<gene>
    <name evidence="10" type="ORF">LADA_0F07800G</name>
</gene>
<evidence type="ECO:0000256" key="9">
    <source>
        <dbReference type="ARBA" id="ARBA00023328"/>
    </source>
</evidence>
<keyword evidence="8" id="KW-0131">Cell cycle</keyword>
<accession>A0A1G4JKQ2</accession>
<evidence type="ECO:0000256" key="7">
    <source>
        <dbReference type="ARBA" id="ARBA00023054"/>
    </source>
</evidence>
<evidence type="ECO:0000256" key="2">
    <source>
        <dbReference type="ARBA" id="ARBA00008643"/>
    </source>
</evidence>
<reference evidence="10 11" key="1">
    <citation type="submission" date="2016-03" db="EMBL/GenBank/DDBJ databases">
        <authorList>
            <person name="Devillers H."/>
        </authorList>
    </citation>
    <scope>NUCLEOTIDE SEQUENCE [LARGE SCALE GENOMIC DNA]</scope>
    <source>
        <strain evidence="10">CBS 10888</strain>
    </source>
</reference>
<keyword evidence="4" id="KW-0132">Cell division</keyword>
<keyword evidence="7" id="KW-0175">Coiled coil</keyword>
<comment type="similarity">
    <text evidence="2">Belongs to the mis12 family.</text>
</comment>
<evidence type="ECO:0000256" key="8">
    <source>
        <dbReference type="ARBA" id="ARBA00023306"/>
    </source>
</evidence>
<name>A0A1G4JKQ2_9SACH</name>
<sequence length="294" mass="33925">MSAPTMRTTLLLTEHLGYPPISLIDDIINAVNELMYKCTQAMEKYLLERHEIAGKDYTDEIKVGIAKLETLWEHSIDRSFDKLELYVLRNVLHIPQELIESGSFRLRHHDSLVLKDPAQEEHLVGQLENKIERLREQLLLSSELRRQIRATQKVIARVKNYKQLVESLLHNESSLSEEQRTILKSLSPVNESVKFLTTQMRQLYIESNDECSMDRVRSLRDQQRTMRTDFSSRSAYLAHTTQLELQNLVTPSQEALKVANASKATLQENEALPLVPFTELPLSDPDWSSLKDST</sequence>
<dbReference type="EMBL" id="LT598458">
    <property type="protein sequence ID" value="SCU91047.1"/>
    <property type="molecule type" value="Genomic_DNA"/>
</dbReference>
<evidence type="ECO:0000313" key="10">
    <source>
        <dbReference type="EMBL" id="SCU91047.1"/>
    </source>
</evidence>
<dbReference type="GO" id="GO:0051382">
    <property type="term" value="P:kinetochore assembly"/>
    <property type="evidence" value="ECO:0007669"/>
    <property type="project" value="TreeGrafter"/>
</dbReference>
<dbReference type="InterPro" id="IPR008685">
    <property type="entry name" value="Centromere_Mis12"/>
</dbReference>
<dbReference type="GO" id="GO:0034501">
    <property type="term" value="P:protein localization to kinetochore"/>
    <property type="evidence" value="ECO:0007669"/>
    <property type="project" value="EnsemblFungi"/>
</dbReference>
<keyword evidence="6" id="KW-0995">Kinetochore</keyword>